<dbReference type="AlphaFoldDB" id="A0AAX4KLZ3"/>
<reference evidence="2 3" key="1">
    <citation type="submission" date="2024-01" db="EMBL/GenBank/DDBJ databases">
        <title>Comparative genomics of Cryptococcus and Kwoniella reveals pathogenesis evolution and contrasting modes of karyotype evolution via chromosome fusion or intercentromeric recombination.</title>
        <authorList>
            <person name="Coelho M.A."/>
            <person name="David-Palma M."/>
            <person name="Shea T."/>
            <person name="Bowers K."/>
            <person name="McGinley-Smith S."/>
            <person name="Mohammad A.W."/>
            <person name="Gnirke A."/>
            <person name="Yurkov A.M."/>
            <person name="Nowrousian M."/>
            <person name="Sun S."/>
            <person name="Cuomo C.A."/>
            <person name="Heitman J."/>
        </authorList>
    </citation>
    <scope>NUCLEOTIDE SEQUENCE [LARGE SCALE GENOMIC DNA]</scope>
    <source>
        <strain evidence="2 3">PYCC6329</strain>
    </source>
</reference>
<organism evidence="2 3">
    <name type="scientific">Kwoniella europaea PYCC6329</name>
    <dbReference type="NCBI Taxonomy" id="1423913"/>
    <lineage>
        <taxon>Eukaryota</taxon>
        <taxon>Fungi</taxon>
        <taxon>Dikarya</taxon>
        <taxon>Basidiomycota</taxon>
        <taxon>Agaricomycotina</taxon>
        <taxon>Tremellomycetes</taxon>
        <taxon>Tremellales</taxon>
        <taxon>Cryptococcaceae</taxon>
        <taxon>Kwoniella</taxon>
    </lineage>
</organism>
<proteinExistence type="predicted"/>
<dbReference type="RefSeq" id="XP_066085156.1">
    <property type="nucleotide sequence ID" value="XM_066229059.1"/>
</dbReference>
<protein>
    <submittedName>
        <fullName evidence="2">Uncharacterized protein</fullName>
    </submittedName>
</protein>
<dbReference type="Proteomes" id="UP001358614">
    <property type="component" value="Chromosome 1"/>
</dbReference>
<feature type="compositionally biased region" description="Basic and acidic residues" evidence="1">
    <location>
        <begin position="143"/>
        <end position="153"/>
    </location>
</feature>
<evidence type="ECO:0000313" key="3">
    <source>
        <dbReference type="Proteomes" id="UP001358614"/>
    </source>
</evidence>
<gene>
    <name evidence="2" type="ORF">V865_005286</name>
</gene>
<feature type="compositionally biased region" description="Basic and acidic residues" evidence="1">
    <location>
        <begin position="243"/>
        <end position="256"/>
    </location>
</feature>
<dbReference type="EMBL" id="CP144089">
    <property type="protein sequence ID" value="WWD07189.1"/>
    <property type="molecule type" value="Genomic_DNA"/>
</dbReference>
<dbReference type="KEGG" id="ker:91104087"/>
<keyword evidence="3" id="KW-1185">Reference proteome</keyword>
<feature type="region of interest" description="Disordered" evidence="1">
    <location>
        <begin position="130"/>
        <end position="153"/>
    </location>
</feature>
<evidence type="ECO:0000313" key="2">
    <source>
        <dbReference type="EMBL" id="WWD07189.1"/>
    </source>
</evidence>
<evidence type="ECO:0000256" key="1">
    <source>
        <dbReference type="SAM" id="MobiDB-lite"/>
    </source>
</evidence>
<sequence length="266" mass="30220">MPGELNKSEEAAREQFWRRAVENNRMPFVTSKEGAKYVAVAGHSEWKKVPGFPLRTFNMHKTSRITKKTAVADIDYIVGEGVETKVVVIGEFKCPEVIGVKQRNIFDEVMVKNNGHFVINLIQDIKKPRQTNPKLSYSDDEAKEGQGDIEQSSKVEKQQAITRKCISEVGDKEGAMNVSNFVVHQDHPSTDSDESTLSQLLTGLPLYAFQQTYDVEDFPKAAVINASSEEARRHYLPRRCRRGRTDRYDGNRKRGDEEYEPLPPTD</sequence>
<name>A0AAX4KLZ3_9TREE</name>
<accession>A0AAX4KLZ3</accession>
<dbReference type="GeneID" id="91104087"/>
<feature type="region of interest" description="Disordered" evidence="1">
    <location>
        <begin position="227"/>
        <end position="266"/>
    </location>
</feature>